<keyword evidence="1" id="KW-0732">Signal</keyword>
<feature type="chain" id="PRO_5030961385" description="Porin domain-containing protein" evidence="1">
    <location>
        <begin position="22"/>
        <end position="360"/>
    </location>
</feature>
<proteinExistence type="predicted"/>
<dbReference type="Gene3D" id="2.40.160.10">
    <property type="entry name" value="Porin"/>
    <property type="match status" value="1"/>
</dbReference>
<dbReference type="EMBL" id="JACIEI010000012">
    <property type="protein sequence ID" value="MBB3995218.1"/>
    <property type="molecule type" value="Genomic_DNA"/>
</dbReference>
<dbReference type="GO" id="GO:0015288">
    <property type="term" value="F:porin activity"/>
    <property type="evidence" value="ECO:0007669"/>
    <property type="project" value="InterPro"/>
</dbReference>
<dbReference type="Pfam" id="PF13609">
    <property type="entry name" value="Porin_4"/>
    <property type="match status" value="1"/>
</dbReference>
<dbReference type="RefSeq" id="WP_184566943.1">
    <property type="nucleotide sequence ID" value="NZ_JACIEI010000012.1"/>
</dbReference>
<evidence type="ECO:0000259" key="2">
    <source>
        <dbReference type="Pfam" id="PF13609"/>
    </source>
</evidence>
<reference evidence="3 4" key="1">
    <citation type="submission" date="2020-08" db="EMBL/GenBank/DDBJ databases">
        <title>Genomic Encyclopedia of Type Strains, Phase IV (KMG-IV): sequencing the most valuable type-strain genomes for metagenomic binning, comparative biology and taxonomic classification.</title>
        <authorList>
            <person name="Goeker M."/>
        </authorList>
    </citation>
    <scope>NUCLEOTIDE SEQUENCE [LARGE SCALE GENOMIC DNA]</scope>
    <source>
        <strain evidence="3 4">DSM 102234</strain>
    </source>
</reference>
<dbReference type="Proteomes" id="UP000530268">
    <property type="component" value="Unassembled WGS sequence"/>
</dbReference>
<comment type="caution">
    <text evidence="3">The sequence shown here is derived from an EMBL/GenBank/DDBJ whole genome shotgun (WGS) entry which is preliminary data.</text>
</comment>
<evidence type="ECO:0000313" key="4">
    <source>
        <dbReference type="Proteomes" id="UP000530268"/>
    </source>
</evidence>
<accession>A0A7W6EBM2</accession>
<dbReference type="AlphaFoldDB" id="A0A7W6EBM2"/>
<name>A0A7W6EBM2_9RHOB</name>
<feature type="signal peptide" evidence="1">
    <location>
        <begin position="1"/>
        <end position="21"/>
    </location>
</feature>
<evidence type="ECO:0000256" key="1">
    <source>
        <dbReference type="SAM" id="SignalP"/>
    </source>
</evidence>
<organism evidence="3 4">
    <name type="scientific">Sulfitobacter undariae</name>
    <dbReference type="NCBI Taxonomy" id="1563671"/>
    <lineage>
        <taxon>Bacteria</taxon>
        <taxon>Pseudomonadati</taxon>
        <taxon>Pseudomonadota</taxon>
        <taxon>Alphaproteobacteria</taxon>
        <taxon>Rhodobacterales</taxon>
        <taxon>Roseobacteraceae</taxon>
        <taxon>Sulfitobacter</taxon>
    </lineage>
</organism>
<dbReference type="InterPro" id="IPR023614">
    <property type="entry name" value="Porin_dom_sf"/>
</dbReference>
<sequence>MKNITRFALPALLAAPTFAAAQDIDPVWDFYGQLNLGVISVDNGEDRNTTLTDNDNSNSRVGVSFTQGLANGGEFRLNFETAIGLTGSSSLNGTDDSFDAEYRRNELRKLEIVYKTATIGTFSFGQGSTATDGSAETDFSGTGVAAYSGISDLAGSQSLLLADGTDSGVAIGDAFSAFDGSRRFRVRYDTPTYQGFGIALSAGQEVISSGNDNEYYDFAVKYARTYGDYKFGASLGHSIRDSAEAYTLGSAAIMHNPTGINLAVAAGRARESDASYVYAKAGIQRDWLPYGSTSLSLDYYSGEDFDSLGSDSESLSIAVVQKLDAQNLEIYGVYRTYDFDTASAATQGVDVAFVGARFKF</sequence>
<dbReference type="InterPro" id="IPR033900">
    <property type="entry name" value="Gram_neg_porin_domain"/>
</dbReference>
<dbReference type="SUPFAM" id="SSF56935">
    <property type="entry name" value="Porins"/>
    <property type="match status" value="1"/>
</dbReference>
<gene>
    <name evidence="3" type="ORF">GGR95_002870</name>
</gene>
<keyword evidence="4" id="KW-1185">Reference proteome</keyword>
<dbReference type="GO" id="GO:0016020">
    <property type="term" value="C:membrane"/>
    <property type="evidence" value="ECO:0007669"/>
    <property type="project" value="InterPro"/>
</dbReference>
<evidence type="ECO:0000313" key="3">
    <source>
        <dbReference type="EMBL" id="MBB3995218.1"/>
    </source>
</evidence>
<feature type="domain" description="Porin" evidence="2">
    <location>
        <begin position="8"/>
        <end position="341"/>
    </location>
</feature>
<protein>
    <recommendedName>
        <fullName evidence="2">Porin domain-containing protein</fullName>
    </recommendedName>
</protein>